<keyword evidence="1" id="KW-0472">Membrane</keyword>
<dbReference type="PANTHER" id="PTHR43471:SF12">
    <property type="entry name" value="HYPOTHETICAL MEMBRANE PROTEIN, CONSERVED"/>
    <property type="match status" value="1"/>
</dbReference>
<protein>
    <submittedName>
        <fullName evidence="2">ABC-2 family transporter protein</fullName>
    </submittedName>
</protein>
<name>A0A1I2SVM8_9FIRM</name>
<dbReference type="RefSeq" id="WP_092471180.1">
    <property type="nucleotide sequence ID" value="NZ_FOOX01000006.1"/>
</dbReference>
<dbReference type="Pfam" id="PF12679">
    <property type="entry name" value="ABC2_membrane_2"/>
    <property type="match status" value="1"/>
</dbReference>
<dbReference type="GO" id="GO:0005886">
    <property type="term" value="C:plasma membrane"/>
    <property type="evidence" value="ECO:0007669"/>
    <property type="project" value="UniProtKB-SubCell"/>
</dbReference>
<evidence type="ECO:0000313" key="2">
    <source>
        <dbReference type="EMBL" id="SFG55939.1"/>
    </source>
</evidence>
<dbReference type="OrthoDB" id="9815855at2"/>
<evidence type="ECO:0000256" key="1">
    <source>
        <dbReference type="SAM" id="Phobius"/>
    </source>
</evidence>
<feature type="transmembrane region" description="Helical" evidence="1">
    <location>
        <begin position="185"/>
        <end position="206"/>
    </location>
</feature>
<dbReference type="AlphaFoldDB" id="A0A1I2SVM8"/>
<keyword evidence="1" id="KW-1133">Transmembrane helix</keyword>
<dbReference type="EMBL" id="FOOX01000006">
    <property type="protein sequence ID" value="SFG55939.1"/>
    <property type="molecule type" value="Genomic_DNA"/>
</dbReference>
<organism evidence="2 3">
    <name type="scientific">Desulfotruncus arcticus DSM 17038</name>
    <dbReference type="NCBI Taxonomy" id="1121424"/>
    <lineage>
        <taxon>Bacteria</taxon>
        <taxon>Bacillati</taxon>
        <taxon>Bacillota</taxon>
        <taxon>Clostridia</taxon>
        <taxon>Eubacteriales</taxon>
        <taxon>Desulfallaceae</taxon>
        <taxon>Desulfotruncus</taxon>
    </lineage>
</organism>
<feature type="transmembrane region" description="Helical" evidence="1">
    <location>
        <begin position="34"/>
        <end position="55"/>
    </location>
</feature>
<dbReference type="Proteomes" id="UP000199337">
    <property type="component" value="Unassembled WGS sequence"/>
</dbReference>
<feature type="transmembrane region" description="Helical" evidence="1">
    <location>
        <begin position="67"/>
        <end position="90"/>
    </location>
</feature>
<accession>A0A1I2SVM8</accession>
<evidence type="ECO:0000313" key="3">
    <source>
        <dbReference type="Proteomes" id="UP000199337"/>
    </source>
</evidence>
<reference evidence="3" key="1">
    <citation type="submission" date="2016-10" db="EMBL/GenBank/DDBJ databases">
        <authorList>
            <person name="Varghese N."/>
            <person name="Submissions S."/>
        </authorList>
    </citation>
    <scope>NUCLEOTIDE SEQUENCE [LARGE SCALE GENOMIC DNA]</scope>
    <source>
        <strain evidence="3">DSM 17038</strain>
    </source>
</reference>
<feature type="transmembrane region" description="Helical" evidence="1">
    <location>
        <begin position="124"/>
        <end position="147"/>
    </location>
</feature>
<feature type="transmembrane region" description="Helical" evidence="1">
    <location>
        <begin position="153"/>
        <end position="173"/>
    </location>
</feature>
<sequence length="360" mass="38725">MSIMKNFWAGLSNGLVPMLSKEMRSRTRGWRSPLLLTVYLGLMSGGTVAFLWLNLDKNSYIYPTVGLSFYGLLIFGLVLLLSFIAPAVAASAISGERERRTYDLLLVTRASLTGIVLGKWLASVAYLLFLVIAALPAMAVVFLFGGIPPADMLMGVLVCMLTGLGYGALGLCLSAVIKKSQAATIVSLVLVFLLIFGSLVVAGITAGGNRYAEPQYPGDPNFELPGIPWYVFMSPLSALTDAMPGAGDISTGRGIPLISTVMNELMMQFQPRQMREYAMKMGYSYSSTSISVSGSGSAAGEEKNKPKGLAAWPYWAWFALNQVVLTLLSLVIAIAAITPRKPWHAWRARRKTAAVTADGS</sequence>
<dbReference type="PANTHER" id="PTHR43471">
    <property type="entry name" value="ABC TRANSPORTER PERMEASE"/>
    <property type="match status" value="1"/>
</dbReference>
<feature type="transmembrane region" description="Helical" evidence="1">
    <location>
        <begin position="314"/>
        <end position="337"/>
    </location>
</feature>
<proteinExistence type="predicted"/>
<dbReference type="GO" id="GO:0140359">
    <property type="term" value="F:ABC-type transporter activity"/>
    <property type="evidence" value="ECO:0007669"/>
    <property type="project" value="InterPro"/>
</dbReference>
<keyword evidence="1" id="KW-0812">Transmembrane</keyword>
<dbReference type="STRING" id="341036.SAMN05660649_01989"/>
<keyword evidence="3" id="KW-1185">Reference proteome</keyword>
<gene>
    <name evidence="2" type="ORF">SAMN05660649_01989</name>
</gene>